<name>A0A0D3L1I7_EMIH1</name>
<keyword evidence="5" id="KW-1185">Reference proteome</keyword>
<evidence type="ECO:0000313" key="5">
    <source>
        <dbReference type="Proteomes" id="UP000013827"/>
    </source>
</evidence>
<dbReference type="GO" id="GO:0016757">
    <property type="term" value="F:glycosyltransferase activity"/>
    <property type="evidence" value="ECO:0007669"/>
    <property type="project" value="InterPro"/>
</dbReference>
<dbReference type="InterPro" id="IPR004263">
    <property type="entry name" value="Exostosin"/>
</dbReference>
<evidence type="ECO:0000313" key="4">
    <source>
        <dbReference type="EnsemblProtists" id="EOD41872"/>
    </source>
</evidence>
<dbReference type="Pfam" id="PF03016">
    <property type="entry name" value="Exostosin_GT47"/>
    <property type="match status" value="1"/>
</dbReference>
<dbReference type="KEGG" id="ehx:EMIHUDRAFT_95080"/>
<protein>
    <recommendedName>
        <fullName evidence="3">Exostosin GT47 domain-containing protein</fullName>
    </recommendedName>
</protein>
<dbReference type="PANTHER" id="PTHR11062">
    <property type="entry name" value="EXOSTOSIN HEPARAN SULFATE GLYCOSYLTRANSFERASE -RELATED"/>
    <property type="match status" value="1"/>
</dbReference>
<dbReference type="PANTHER" id="PTHR11062:SF117">
    <property type="entry name" value="XYLOGLUCAN-SPECIFIC GALACTURONOSYLTRANSFERASE 1"/>
    <property type="match status" value="1"/>
</dbReference>
<dbReference type="HOGENOM" id="CLU_615993_0_0_1"/>
<dbReference type="GeneID" id="17287142"/>
<feature type="domain" description="Exostosin GT47" evidence="3">
    <location>
        <begin position="167"/>
        <end position="288"/>
    </location>
</feature>
<dbReference type="Proteomes" id="UP000013827">
    <property type="component" value="Unassembled WGS sequence"/>
</dbReference>
<dbReference type="InterPro" id="IPR040911">
    <property type="entry name" value="Exostosin_GT47"/>
</dbReference>
<evidence type="ECO:0000256" key="2">
    <source>
        <dbReference type="SAM" id="MobiDB-lite"/>
    </source>
</evidence>
<reference evidence="5" key="1">
    <citation type="journal article" date="2013" name="Nature">
        <title>Pan genome of the phytoplankton Emiliania underpins its global distribution.</title>
        <authorList>
            <person name="Read B.A."/>
            <person name="Kegel J."/>
            <person name="Klute M.J."/>
            <person name="Kuo A."/>
            <person name="Lefebvre S.C."/>
            <person name="Maumus F."/>
            <person name="Mayer C."/>
            <person name="Miller J."/>
            <person name="Monier A."/>
            <person name="Salamov A."/>
            <person name="Young J."/>
            <person name="Aguilar M."/>
            <person name="Claverie J.M."/>
            <person name="Frickenhaus S."/>
            <person name="Gonzalez K."/>
            <person name="Herman E.K."/>
            <person name="Lin Y.C."/>
            <person name="Napier J."/>
            <person name="Ogata H."/>
            <person name="Sarno A.F."/>
            <person name="Shmutz J."/>
            <person name="Schroeder D."/>
            <person name="de Vargas C."/>
            <person name="Verret F."/>
            <person name="von Dassow P."/>
            <person name="Valentin K."/>
            <person name="Van de Peer Y."/>
            <person name="Wheeler G."/>
            <person name="Dacks J.B."/>
            <person name="Delwiche C.F."/>
            <person name="Dyhrman S.T."/>
            <person name="Glockner G."/>
            <person name="John U."/>
            <person name="Richards T."/>
            <person name="Worden A.Z."/>
            <person name="Zhang X."/>
            <person name="Grigoriev I.V."/>
            <person name="Allen A.E."/>
            <person name="Bidle K."/>
            <person name="Borodovsky M."/>
            <person name="Bowler C."/>
            <person name="Brownlee C."/>
            <person name="Cock J.M."/>
            <person name="Elias M."/>
            <person name="Gladyshev V.N."/>
            <person name="Groth M."/>
            <person name="Guda C."/>
            <person name="Hadaegh A."/>
            <person name="Iglesias-Rodriguez M.D."/>
            <person name="Jenkins J."/>
            <person name="Jones B.M."/>
            <person name="Lawson T."/>
            <person name="Leese F."/>
            <person name="Lindquist E."/>
            <person name="Lobanov A."/>
            <person name="Lomsadze A."/>
            <person name="Malik S.B."/>
            <person name="Marsh M.E."/>
            <person name="Mackinder L."/>
            <person name="Mock T."/>
            <person name="Mueller-Roeber B."/>
            <person name="Pagarete A."/>
            <person name="Parker M."/>
            <person name="Probert I."/>
            <person name="Quesneville H."/>
            <person name="Raines C."/>
            <person name="Rensing S.A."/>
            <person name="Riano-Pachon D.M."/>
            <person name="Richier S."/>
            <person name="Rokitta S."/>
            <person name="Shiraiwa Y."/>
            <person name="Soanes D.M."/>
            <person name="van der Giezen M."/>
            <person name="Wahlund T.M."/>
            <person name="Williams B."/>
            <person name="Wilson W."/>
            <person name="Wolfe G."/>
            <person name="Wurch L.L."/>
        </authorList>
    </citation>
    <scope>NUCLEOTIDE SEQUENCE</scope>
</reference>
<dbReference type="AlphaFoldDB" id="A0A0D3L1I7"/>
<dbReference type="STRING" id="2903.R1E372"/>
<dbReference type="RefSeq" id="XP_005794301.1">
    <property type="nucleotide sequence ID" value="XM_005794244.1"/>
</dbReference>
<dbReference type="EnsemblProtists" id="EOD41872">
    <property type="protein sequence ID" value="EOD41872"/>
    <property type="gene ID" value="EMIHUDRAFT_95080"/>
</dbReference>
<sequence length="445" mass="49682">MAALRRSLVALALVDHQWARGAGTHVRRYADPCSQPLLPVLVYVYLLPPPCADWDPEGEDAFDEAFGELRDARLPHLRNTSNRALTTLWHYRLHYSQCRTQCAEAPRRPTRILRSSRRPKSAHAPLATRLSFSAIVPPAMQPHISYMRRPSEREALTAPETYPHLYSLPQPSIVHWLRRAPPFTPSDERPYLMSYAGSRKGDVAVRRLVADYCNRSSGSKTCLMPSSMKTVEVAFVKMKSVFCLEPAGDTPFRRSIADSAALGCIPVLMNNVSDLTGNLVWDDWREQSRVLLPRDELISGRLDLGKALARLPRARVALMQHTLWLHARKLQVSYDDDQRDSVFASLSGILSARGLSRLPRAAAPPVTRGEEGTGAGSRSGSGSVAPCTDLPDVAHRESCREIMDLAAEVSARRKRGRRNAPEADPDLGKVTLTRAGARRNRMYRR</sequence>
<comment type="similarity">
    <text evidence="1">Belongs to the glycosyltransferase 47 family.</text>
</comment>
<accession>A0A0D3L1I7</accession>
<reference evidence="4" key="2">
    <citation type="submission" date="2024-10" db="UniProtKB">
        <authorList>
            <consortium name="EnsemblProtists"/>
        </authorList>
    </citation>
    <scope>IDENTIFICATION</scope>
</reference>
<evidence type="ECO:0000259" key="3">
    <source>
        <dbReference type="Pfam" id="PF03016"/>
    </source>
</evidence>
<dbReference type="eggNOG" id="KOG1021">
    <property type="taxonomic scope" value="Eukaryota"/>
</dbReference>
<proteinExistence type="inferred from homology"/>
<evidence type="ECO:0000256" key="1">
    <source>
        <dbReference type="ARBA" id="ARBA00010271"/>
    </source>
</evidence>
<feature type="region of interest" description="Disordered" evidence="2">
    <location>
        <begin position="361"/>
        <end position="389"/>
    </location>
</feature>
<dbReference type="PaxDb" id="2903-EOD41872"/>
<feature type="region of interest" description="Disordered" evidence="2">
    <location>
        <begin position="410"/>
        <end position="429"/>
    </location>
</feature>
<organism evidence="4 5">
    <name type="scientific">Emiliania huxleyi (strain CCMP1516)</name>
    <dbReference type="NCBI Taxonomy" id="280463"/>
    <lineage>
        <taxon>Eukaryota</taxon>
        <taxon>Haptista</taxon>
        <taxon>Haptophyta</taxon>
        <taxon>Prymnesiophyceae</taxon>
        <taxon>Isochrysidales</taxon>
        <taxon>Noelaerhabdaceae</taxon>
        <taxon>Emiliania</taxon>
    </lineage>
</organism>